<dbReference type="KEGG" id="kng:KNAG_0B01445"/>
<organism evidence="4 5">
    <name type="scientific">Huiozyma naganishii (strain ATCC MYA-139 / BCRC 22969 / CBS 8797 / KCTC 17520 / NBRC 10181 / NCYC 3082 / Yp74L-3)</name>
    <name type="common">Yeast</name>
    <name type="synonym">Kazachstania naganishii</name>
    <dbReference type="NCBI Taxonomy" id="1071383"/>
    <lineage>
        <taxon>Eukaryota</taxon>
        <taxon>Fungi</taxon>
        <taxon>Dikarya</taxon>
        <taxon>Ascomycota</taxon>
        <taxon>Saccharomycotina</taxon>
        <taxon>Saccharomycetes</taxon>
        <taxon>Saccharomycetales</taxon>
        <taxon>Saccharomycetaceae</taxon>
        <taxon>Huiozyma</taxon>
    </lineage>
</organism>
<keyword evidence="1 3" id="KW-0156">Chromatin regulator</keyword>
<keyword evidence="3" id="KW-0805">Transcription regulation</keyword>
<dbReference type="RefSeq" id="XP_022462838.1">
    <property type="nucleotide sequence ID" value="XM_022611428.1"/>
</dbReference>
<dbReference type="HOGENOM" id="CLU_134052_2_1_1"/>
<keyword evidence="3" id="KW-0509">mRNA transport</keyword>
<evidence type="ECO:0000313" key="4">
    <source>
        <dbReference type="EMBL" id="CCK68592.1"/>
    </source>
</evidence>
<dbReference type="OrthoDB" id="6221744at2759"/>
<dbReference type="GO" id="GO:0070390">
    <property type="term" value="C:transcription export complex 2"/>
    <property type="evidence" value="ECO:0007669"/>
    <property type="project" value="UniProtKB-UniRule"/>
</dbReference>
<dbReference type="GO" id="GO:0015031">
    <property type="term" value="P:protein transport"/>
    <property type="evidence" value="ECO:0007669"/>
    <property type="project" value="UniProtKB-KW"/>
</dbReference>
<dbReference type="AlphaFoldDB" id="J7RUR1"/>
<protein>
    <recommendedName>
        <fullName evidence="3">Transcription and mRNA export factor SUS1</fullName>
    </recommendedName>
</protein>
<keyword evidence="5" id="KW-1185">Reference proteome</keyword>
<dbReference type="GO" id="GO:0071028">
    <property type="term" value="P:nuclear mRNA surveillance"/>
    <property type="evidence" value="ECO:0007669"/>
    <property type="project" value="EnsemblFungi"/>
</dbReference>
<dbReference type="GeneID" id="34524242"/>
<comment type="subcellular location">
    <subcellularLocation>
        <location evidence="3">Nucleus</location>
        <location evidence="3">Nucleoplasm</location>
    </subcellularLocation>
    <subcellularLocation>
        <location evidence="3">Cytoplasm</location>
        <location evidence="3">P-body</location>
    </subcellularLocation>
</comment>
<dbReference type="STRING" id="1071383.J7RUR1"/>
<dbReference type="GO" id="GO:0003713">
    <property type="term" value="F:transcription coactivator activity"/>
    <property type="evidence" value="ECO:0007669"/>
    <property type="project" value="UniProtKB-UniRule"/>
</dbReference>
<gene>
    <name evidence="4" type="primary">KNAG0B01445</name>
    <name evidence="3" type="synonym">SUS1</name>
    <name evidence="4" type="ordered locus">KNAG_0B01445</name>
</gene>
<dbReference type="GO" id="GO:0006368">
    <property type="term" value="P:transcription elongation by RNA polymerase II"/>
    <property type="evidence" value="ECO:0007669"/>
    <property type="project" value="UniProtKB-UniRule"/>
</dbReference>
<dbReference type="OMA" id="YESGWFD"/>
<comment type="similarity">
    <text evidence="3">Belongs to the ENY2 family.</text>
</comment>
<sequence length="93" mass="10608">MASDLKAQIQSYLVESGNYEKISNALNDKLLQDGWADKVRDLTMQEIRSSNQANYKDVLEKIEPQALEMVSQNTRDDTLAQIKAFLEDIVETE</sequence>
<dbReference type="GO" id="GO:0071819">
    <property type="term" value="C:DUBm complex"/>
    <property type="evidence" value="ECO:0007669"/>
    <property type="project" value="UniProtKB-UniRule"/>
</dbReference>
<dbReference type="GO" id="GO:0046695">
    <property type="term" value="C:SLIK (SAGA-like) complex"/>
    <property type="evidence" value="ECO:0007669"/>
    <property type="project" value="EnsemblFungi"/>
</dbReference>
<evidence type="ECO:0000256" key="3">
    <source>
        <dbReference type="HAMAP-Rule" id="MF_03046"/>
    </source>
</evidence>
<keyword evidence="2 3" id="KW-0811">Translocation</keyword>
<keyword evidence="3" id="KW-0653">Protein transport</keyword>
<evidence type="ECO:0000256" key="1">
    <source>
        <dbReference type="ARBA" id="ARBA00022853"/>
    </source>
</evidence>
<dbReference type="GO" id="GO:0000932">
    <property type="term" value="C:P-body"/>
    <property type="evidence" value="ECO:0007669"/>
    <property type="project" value="UniProtKB-SubCell"/>
</dbReference>
<accession>J7RUR1</accession>
<keyword evidence="3" id="KW-0539">Nucleus</keyword>
<keyword evidence="3" id="KW-0010">Activator</keyword>
<dbReference type="Proteomes" id="UP000006310">
    <property type="component" value="Chromosome 2"/>
</dbReference>
<comment type="subunit">
    <text evidence="3">Component of the nuclear pore complex (NPC)-associated TREX-2 complex (transcription and export complex 2), composed of at least SUS1, SAC3, THP1, SEM1, and CDC31. TREX-2 contains 2 SUS1 chains. The TREX-2 complex interacts with the nucleoporin NUP1. Component of the 1.8 MDa SAGA transcription coactivator-HAT complex. SAGA is built of 5 distinct domains with specialized functions. Within the SAGA complex, SUS1, SGF11, SGF73 and UBP8 form an additional subcomplex of SAGA called the DUB module (deubiquitination module). Interacts directly with THP1, SAC3, SGF11, and with the RNA polymerase II.</text>
</comment>
<dbReference type="HAMAP" id="MF_03046">
    <property type="entry name" value="ENY2_Sus1"/>
    <property type="match status" value="1"/>
</dbReference>
<keyword evidence="3" id="KW-0963">Cytoplasm</keyword>
<proteinExistence type="inferred from homology"/>
<keyword evidence="3" id="KW-0804">Transcription</keyword>
<dbReference type="InterPro" id="IPR038212">
    <property type="entry name" value="TF_EnY2_sf"/>
</dbReference>
<dbReference type="PANTHER" id="PTHR12514">
    <property type="entry name" value="ENHANCER OF YELLOW 2 TRANSCRIPTION FACTOR"/>
    <property type="match status" value="1"/>
</dbReference>
<dbReference type="GO" id="GO:0005643">
    <property type="term" value="C:nuclear pore"/>
    <property type="evidence" value="ECO:0007669"/>
    <property type="project" value="UniProtKB-UniRule"/>
</dbReference>
<dbReference type="GO" id="GO:0000973">
    <property type="term" value="P:post-transcriptional tethering of RNA polymerase II gene DNA at nuclear periphery"/>
    <property type="evidence" value="ECO:0007669"/>
    <property type="project" value="EnsemblFungi"/>
</dbReference>
<dbReference type="InterPro" id="IPR018783">
    <property type="entry name" value="TF_ENY2"/>
</dbReference>
<evidence type="ECO:0000256" key="2">
    <source>
        <dbReference type="ARBA" id="ARBA00023010"/>
    </source>
</evidence>
<keyword evidence="3" id="KW-0813">Transport</keyword>
<comment type="function">
    <text evidence="3">Involved in mRNA export coupled transcription activation by association with both the TREX-2 and the SAGA complexes. At the promoters, SAGA is required for recruitment of the basal transcription machinery. It influences RNA polymerase II transcriptional activity through different activities such as TBP interaction and promoter selectivity, interaction with transcription activators, and chromatin modification through histone acetylation and deubiquitination. Within the SAGA complex, participates to a subcomplex required for deubiquitination of H2B and for the maintenance of steady-state H3 methylation levels. The TREX-2 complex functions in docking export-competent ribonucleoprotein particles (mRNPs) to the nuclear entrance of the nuclear pore complex (nuclear basket). TREX-2 participates in mRNA export and accurate chromatin positioning in the nucleus by tethering genes to the nuclear periphery. May also be involved in cytoplasmic mRNA decay by interaction with components of P-bodies.</text>
</comment>
<dbReference type="EMBL" id="HE978315">
    <property type="protein sequence ID" value="CCK68592.1"/>
    <property type="molecule type" value="Genomic_DNA"/>
</dbReference>
<dbReference type="GO" id="GO:0008047">
    <property type="term" value="F:enzyme activator activity"/>
    <property type="evidence" value="ECO:0007669"/>
    <property type="project" value="EnsemblFungi"/>
</dbReference>
<dbReference type="Gene3D" id="1.10.246.140">
    <property type="match status" value="1"/>
</dbReference>
<dbReference type="GO" id="GO:0000124">
    <property type="term" value="C:SAGA complex"/>
    <property type="evidence" value="ECO:0007669"/>
    <property type="project" value="UniProtKB-UniRule"/>
</dbReference>
<dbReference type="GO" id="GO:0005654">
    <property type="term" value="C:nucleoplasm"/>
    <property type="evidence" value="ECO:0007669"/>
    <property type="project" value="UniProtKB-SubCell"/>
</dbReference>
<dbReference type="GO" id="GO:0003682">
    <property type="term" value="F:chromatin binding"/>
    <property type="evidence" value="ECO:0007669"/>
    <property type="project" value="EnsemblFungi"/>
</dbReference>
<dbReference type="Pfam" id="PF10163">
    <property type="entry name" value="EnY2"/>
    <property type="match status" value="1"/>
</dbReference>
<dbReference type="GO" id="GO:0045944">
    <property type="term" value="P:positive regulation of transcription by RNA polymerase II"/>
    <property type="evidence" value="ECO:0007669"/>
    <property type="project" value="EnsemblFungi"/>
</dbReference>
<reference evidence="5" key="2">
    <citation type="submission" date="2012-08" db="EMBL/GenBank/DDBJ databases">
        <title>Genome sequence of Kazachstania naganishii.</title>
        <authorList>
            <person name="Gordon J.L."/>
            <person name="Armisen D."/>
            <person name="Proux-Wera E."/>
            <person name="OhEigeartaigh S.S."/>
            <person name="Byrne K.P."/>
            <person name="Wolfe K.H."/>
        </authorList>
    </citation>
    <scope>NUCLEOTIDE SEQUENCE [LARGE SCALE GENOMIC DNA]</scope>
    <source>
        <strain evidence="5">ATCC MYA-139 / BCRC 22969 / CBS 8797 / CCRC 22969 / KCTC 17520 / NBRC 10181 / NCYC 3082</strain>
    </source>
</reference>
<name>J7RUR1_HUIN7</name>
<dbReference type="GO" id="GO:0016973">
    <property type="term" value="P:poly(A)+ mRNA export from nucleus"/>
    <property type="evidence" value="ECO:0007669"/>
    <property type="project" value="EnsemblFungi"/>
</dbReference>
<reference evidence="4 5" key="1">
    <citation type="journal article" date="2011" name="Proc. Natl. Acad. Sci. U.S.A.">
        <title>Evolutionary erosion of yeast sex chromosomes by mating-type switching accidents.</title>
        <authorList>
            <person name="Gordon J.L."/>
            <person name="Armisen D."/>
            <person name="Proux-Wera E."/>
            <person name="Oheigeartaigh S.S."/>
            <person name="Byrne K.P."/>
            <person name="Wolfe K.H."/>
        </authorList>
    </citation>
    <scope>NUCLEOTIDE SEQUENCE [LARGE SCALE GENOMIC DNA]</scope>
    <source>
        <strain evidence="5">ATCC MYA-139 / BCRC 22969 / CBS 8797 / CCRC 22969 / KCTC 17520 / NBRC 10181 / NCYC 3082</strain>
    </source>
</reference>
<dbReference type="GO" id="GO:0032880">
    <property type="term" value="P:regulation of protein localization"/>
    <property type="evidence" value="ECO:0007669"/>
    <property type="project" value="EnsemblFungi"/>
</dbReference>
<evidence type="ECO:0000313" key="5">
    <source>
        <dbReference type="Proteomes" id="UP000006310"/>
    </source>
</evidence>
<dbReference type="eggNOG" id="ENOG502S9WJ">
    <property type="taxonomic scope" value="Eukaryota"/>
</dbReference>
<dbReference type="GO" id="GO:0006325">
    <property type="term" value="P:chromatin organization"/>
    <property type="evidence" value="ECO:0007669"/>
    <property type="project" value="UniProtKB-KW"/>
</dbReference>